<reference evidence="7" key="1">
    <citation type="journal article" date="2021" name="Genome Biol. Evol.">
        <title>Continental-Scale Gene Flow Prevents Allopatric Divergence of Pelagic Freshwater Bacteria.</title>
        <authorList>
            <person name="Hoetzinger M."/>
            <person name="Pitt A."/>
            <person name="Huemer A."/>
            <person name="Hahn M.W."/>
        </authorList>
    </citation>
    <scope>NUCLEOTIDE SEQUENCE</scope>
    <source>
        <strain evidence="7">SM1-W8</strain>
    </source>
</reference>
<dbReference type="NCBIfam" id="TIGR00250">
    <property type="entry name" value="RNAse_H_YqgF"/>
    <property type="match status" value="1"/>
</dbReference>
<dbReference type="HAMAP" id="MF_00651">
    <property type="entry name" value="Nuclease_YqgF"/>
    <property type="match status" value="1"/>
</dbReference>
<evidence type="ECO:0000256" key="1">
    <source>
        <dbReference type="ARBA" id="ARBA00022490"/>
    </source>
</evidence>
<name>A0A9Q2ZW34_9BURK</name>
<dbReference type="EC" id="3.1.-.-" evidence="5"/>
<dbReference type="InterPro" id="IPR006641">
    <property type="entry name" value="YqgF/RNaseH-like_dom"/>
</dbReference>
<dbReference type="InterPro" id="IPR012337">
    <property type="entry name" value="RNaseH-like_sf"/>
</dbReference>
<comment type="similarity">
    <text evidence="5">Belongs to the YqgF HJR family.</text>
</comment>
<dbReference type="Gene3D" id="3.30.420.140">
    <property type="entry name" value="YqgF/RNase H-like domain"/>
    <property type="match status" value="1"/>
</dbReference>
<proteinExistence type="inferred from homology"/>
<protein>
    <recommendedName>
        <fullName evidence="5">Putative pre-16S rRNA nuclease</fullName>
        <ecNumber evidence="5">3.1.-.-</ecNumber>
    </recommendedName>
</protein>
<organism evidence="7 8">
    <name type="scientific">Polynucleobacter paneuropaeus</name>
    <dbReference type="NCBI Taxonomy" id="2527775"/>
    <lineage>
        <taxon>Bacteria</taxon>
        <taxon>Pseudomonadati</taxon>
        <taxon>Pseudomonadota</taxon>
        <taxon>Betaproteobacteria</taxon>
        <taxon>Burkholderiales</taxon>
        <taxon>Burkholderiaceae</taxon>
        <taxon>Polynucleobacter</taxon>
    </lineage>
</organism>
<dbReference type="GO" id="GO:0004518">
    <property type="term" value="F:nuclease activity"/>
    <property type="evidence" value="ECO:0007669"/>
    <property type="project" value="UniProtKB-KW"/>
</dbReference>
<keyword evidence="1 5" id="KW-0963">Cytoplasm</keyword>
<dbReference type="Proteomes" id="UP000783102">
    <property type="component" value="Unassembled WGS sequence"/>
</dbReference>
<dbReference type="SUPFAM" id="SSF53098">
    <property type="entry name" value="Ribonuclease H-like"/>
    <property type="match status" value="1"/>
</dbReference>
<keyword evidence="2 5" id="KW-0690">Ribosome biogenesis</keyword>
<evidence type="ECO:0000256" key="2">
    <source>
        <dbReference type="ARBA" id="ARBA00022517"/>
    </source>
</evidence>
<sequence>MPSPLTVMGFDYGTRRIGIAIGNTLSCTAQALEVITRDNEDARFADIESLLKEWMPNLLVVGVPTHSDGAEHEMTAKAKRFGNQLSGRFKLPVEWVDERYSSVVLEGDPEMRDNLDAHSATLLLEQYFAERSLTGN</sequence>
<accession>A0A9Q2ZW34</accession>
<comment type="subcellular location">
    <subcellularLocation>
        <location evidence="5">Cytoplasm</location>
    </subcellularLocation>
</comment>
<dbReference type="AlphaFoldDB" id="A0A9Q2ZW34"/>
<dbReference type="GO" id="GO:0005829">
    <property type="term" value="C:cytosol"/>
    <property type="evidence" value="ECO:0007669"/>
    <property type="project" value="TreeGrafter"/>
</dbReference>
<dbReference type="GO" id="GO:0000967">
    <property type="term" value="P:rRNA 5'-end processing"/>
    <property type="evidence" value="ECO:0007669"/>
    <property type="project" value="UniProtKB-UniRule"/>
</dbReference>
<evidence type="ECO:0000256" key="4">
    <source>
        <dbReference type="ARBA" id="ARBA00022801"/>
    </source>
</evidence>
<dbReference type="SMART" id="SM00732">
    <property type="entry name" value="YqgFc"/>
    <property type="match status" value="1"/>
</dbReference>
<comment type="caution">
    <text evidence="7">The sequence shown here is derived from an EMBL/GenBank/DDBJ whole genome shotgun (WGS) entry which is preliminary data.</text>
</comment>
<evidence type="ECO:0000259" key="6">
    <source>
        <dbReference type="SMART" id="SM00732"/>
    </source>
</evidence>
<evidence type="ECO:0000256" key="3">
    <source>
        <dbReference type="ARBA" id="ARBA00022722"/>
    </source>
</evidence>
<evidence type="ECO:0000256" key="5">
    <source>
        <dbReference type="HAMAP-Rule" id="MF_00651"/>
    </source>
</evidence>
<dbReference type="CDD" id="cd16964">
    <property type="entry name" value="YqgF"/>
    <property type="match status" value="1"/>
</dbReference>
<dbReference type="GO" id="GO:0016788">
    <property type="term" value="F:hydrolase activity, acting on ester bonds"/>
    <property type="evidence" value="ECO:0007669"/>
    <property type="project" value="UniProtKB-UniRule"/>
</dbReference>
<keyword evidence="4 5" id="KW-0378">Hydrolase</keyword>
<gene>
    <name evidence="7" type="primary">ruvX</name>
    <name evidence="7" type="ORF">G6731_08125</name>
</gene>
<keyword evidence="3 5" id="KW-0540">Nuclease</keyword>
<dbReference type="InterPro" id="IPR037027">
    <property type="entry name" value="YqgF/RNaseH-like_dom_sf"/>
</dbReference>
<dbReference type="PANTHER" id="PTHR33317">
    <property type="entry name" value="POLYNUCLEOTIDYL TRANSFERASE, RIBONUCLEASE H-LIKE SUPERFAMILY PROTEIN"/>
    <property type="match status" value="1"/>
</dbReference>
<dbReference type="InterPro" id="IPR005227">
    <property type="entry name" value="YqgF"/>
</dbReference>
<evidence type="ECO:0000313" key="8">
    <source>
        <dbReference type="Proteomes" id="UP000783102"/>
    </source>
</evidence>
<dbReference type="Pfam" id="PF03652">
    <property type="entry name" value="RuvX"/>
    <property type="match status" value="1"/>
</dbReference>
<comment type="function">
    <text evidence="5">Could be a nuclease involved in processing of the 5'-end of pre-16S rRNA.</text>
</comment>
<evidence type="ECO:0000313" key="7">
    <source>
        <dbReference type="EMBL" id="MBT8551916.1"/>
    </source>
</evidence>
<feature type="domain" description="YqgF/RNase H-like" evidence="6">
    <location>
        <begin position="5"/>
        <end position="105"/>
    </location>
</feature>
<dbReference type="PANTHER" id="PTHR33317:SF4">
    <property type="entry name" value="POLYNUCLEOTIDYL TRANSFERASE, RIBONUCLEASE H-LIKE SUPERFAMILY PROTEIN"/>
    <property type="match status" value="1"/>
</dbReference>
<dbReference type="EMBL" id="JAANEY010000001">
    <property type="protein sequence ID" value="MBT8551916.1"/>
    <property type="molecule type" value="Genomic_DNA"/>
</dbReference>